<feature type="transmembrane region" description="Helical" evidence="6">
    <location>
        <begin position="374"/>
        <end position="398"/>
    </location>
</feature>
<feature type="transmembrane region" description="Helical" evidence="6">
    <location>
        <begin position="324"/>
        <end position="354"/>
    </location>
</feature>
<evidence type="ECO:0000256" key="3">
    <source>
        <dbReference type="ARBA" id="ARBA00022692"/>
    </source>
</evidence>
<evidence type="ECO:0000256" key="2">
    <source>
        <dbReference type="ARBA" id="ARBA00022475"/>
    </source>
</evidence>
<dbReference type="Pfam" id="PF12704">
    <property type="entry name" value="MacB_PCD"/>
    <property type="match status" value="1"/>
</dbReference>
<protein>
    <submittedName>
        <fullName evidence="9">ABC transporter permease</fullName>
    </submittedName>
</protein>
<comment type="caution">
    <text evidence="9">The sequence shown here is derived from an EMBL/GenBank/DDBJ whole genome shotgun (WGS) entry which is preliminary data.</text>
</comment>
<reference evidence="9" key="1">
    <citation type="submission" date="2023-06" db="EMBL/GenBank/DDBJ databases">
        <title>Genomic of Agaribacillus aureum.</title>
        <authorList>
            <person name="Wang G."/>
        </authorList>
    </citation>
    <scope>NUCLEOTIDE SEQUENCE</scope>
    <source>
        <strain evidence="9">BMA12</strain>
    </source>
</reference>
<feature type="transmembrane region" description="Helical" evidence="6">
    <location>
        <begin position="745"/>
        <end position="765"/>
    </location>
</feature>
<feature type="domain" description="MacB-like periplasmic core" evidence="8">
    <location>
        <begin position="21"/>
        <end position="238"/>
    </location>
</feature>
<evidence type="ECO:0000259" key="8">
    <source>
        <dbReference type="Pfam" id="PF12704"/>
    </source>
</evidence>
<dbReference type="Pfam" id="PF02687">
    <property type="entry name" value="FtsX"/>
    <property type="match status" value="2"/>
</dbReference>
<evidence type="ECO:0000256" key="6">
    <source>
        <dbReference type="SAM" id="Phobius"/>
    </source>
</evidence>
<keyword evidence="5 6" id="KW-0472">Membrane</keyword>
<feature type="transmembrane region" description="Helical" evidence="6">
    <location>
        <begin position="716"/>
        <end position="733"/>
    </location>
</feature>
<dbReference type="InterPro" id="IPR050250">
    <property type="entry name" value="Macrolide_Exporter_MacB"/>
</dbReference>
<evidence type="ECO:0000259" key="7">
    <source>
        <dbReference type="Pfam" id="PF02687"/>
    </source>
</evidence>
<accession>A0ABT8L269</accession>
<gene>
    <name evidence="9" type="ORF">QQ020_03820</name>
</gene>
<evidence type="ECO:0000313" key="9">
    <source>
        <dbReference type="EMBL" id="MDN5211157.1"/>
    </source>
</evidence>
<dbReference type="EMBL" id="JAUJEB010000001">
    <property type="protein sequence ID" value="MDN5211157.1"/>
    <property type="molecule type" value="Genomic_DNA"/>
</dbReference>
<evidence type="ECO:0000313" key="10">
    <source>
        <dbReference type="Proteomes" id="UP001172083"/>
    </source>
</evidence>
<dbReference type="Proteomes" id="UP001172083">
    <property type="component" value="Unassembled WGS sequence"/>
</dbReference>
<feature type="domain" description="ABC3 transporter permease C-terminal" evidence="7">
    <location>
        <begin position="283"/>
        <end position="400"/>
    </location>
</feature>
<keyword evidence="10" id="KW-1185">Reference proteome</keyword>
<evidence type="ECO:0000256" key="1">
    <source>
        <dbReference type="ARBA" id="ARBA00004651"/>
    </source>
</evidence>
<evidence type="ECO:0000256" key="5">
    <source>
        <dbReference type="ARBA" id="ARBA00023136"/>
    </source>
</evidence>
<evidence type="ECO:0000256" key="4">
    <source>
        <dbReference type="ARBA" id="ARBA00022989"/>
    </source>
</evidence>
<feature type="transmembrane region" description="Helical" evidence="6">
    <location>
        <begin position="658"/>
        <end position="681"/>
    </location>
</feature>
<keyword evidence="4 6" id="KW-1133">Transmembrane helix</keyword>
<feature type="transmembrane region" description="Helical" evidence="6">
    <location>
        <begin position="693"/>
        <end position="710"/>
    </location>
</feature>
<sequence>MIRYFFKIGWRNLWKNKKLFLINIGGLAFGMSICLAIALFFLKEYSFDRYHVNADVIYRLVDKENNSSGIDYRVKDLVADNFPEIENACLVQIMPSQIDVNNATDAYYLNNILSTDNAIFEMFSIPFLKGNPQKPFPNTHAAILTESAAQMMFKGEDPMGKEIVIRHMNPVIVSGVIRDFPDNSSIQADILVNAENDNFKFHRYCSDCTDSTTIRFPFRVYLQLNPQSKPEQLIAKINKNANVFEPYLNEADLLPLKETYLYDATTGSRAKKGNPRLLQILAIIGLIILSLAFINYNNLIMARQSKRNKETGVRKIFGAFRRDIYGHFFAEAILLTFLSFVVAMTILVLSLPFYESVFDRSLDIGILWQFPTNVFLLLIILTLGILAGVSPALVYASFNPVKIFRGDIFRKRGSHGFRNGLTTFQFAVSIGLIACLIIIQRQIQFVKEKNTGFSEEQLLRIQIPNLQQGDQGKLSTLARNLTQYPGILDMSLSNGAPGQINMFWGAGIEGKRKPVPIISVDSAFIKTFGISLSKGRLPRPSEMSATCLVNEAALKYFEWDEFEGKTFNNGIPGGFEVVGVVKDFHFNSLHKVIDPLCIVFMMDDMPGTDLSIRLAGNNISGSLDNILAEWKKVLPDYALKYEFYDEWFDAMYRQEEKFASTIGLFALLAISISCIGILGLAMFNAESRTKEIGIRKVLGASIANILLLLTKDFGKLVAIAFVIAIPVANYFISEWLTAFAYRIQVQWWLFVIPGVVVLLIGFLIVGGQSLKAATINPADSLRNE</sequence>
<name>A0ABT8L269_9BACT</name>
<dbReference type="PANTHER" id="PTHR30572:SF18">
    <property type="entry name" value="ABC-TYPE MACROLIDE FAMILY EXPORT SYSTEM PERMEASE COMPONENT 2"/>
    <property type="match status" value="1"/>
</dbReference>
<keyword evidence="2" id="KW-1003">Cell membrane</keyword>
<dbReference type="InterPro" id="IPR003838">
    <property type="entry name" value="ABC3_permease_C"/>
</dbReference>
<feature type="transmembrane region" description="Helical" evidence="6">
    <location>
        <begin position="20"/>
        <end position="42"/>
    </location>
</feature>
<dbReference type="PANTHER" id="PTHR30572">
    <property type="entry name" value="MEMBRANE COMPONENT OF TRANSPORTER-RELATED"/>
    <property type="match status" value="1"/>
</dbReference>
<keyword evidence="3 6" id="KW-0812">Transmembrane</keyword>
<proteinExistence type="predicted"/>
<organism evidence="9 10">
    <name type="scientific">Agaribacillus aureus</name>
    <dbReference type="NCBI Taxonomy" id="3051825"/>
    <lineage>
        <taxon>Bacteria</taxon>
        <taxon>Pseudomonadati</taxon>
        <taxon>Bacteroidota</taxon>
        <taxon>Cytophagia</taxon>
        <taxon>Cytophagales</taxon>
        <taxon>Splendidivirgaceae</taxon>
        <taxon>Agaribacillus</taxon>
    </lineage>
</organism>
<comment type="subcellular location">
    <subcellularLocation>
        <location evidence="1">Cell membrane</location>
        <topology evidence="1">Multi-pass membrane protein</topology>
    </subcellularLocation>
</comment>
<feature type="transmembrane region" description="Helical" evidence="6">
    <location>
        <begin position="277"/>
        <end position="299"/>
    </location>
</feature>
<feature type="transmembrane region" description="Helical" evidence="6">
    <location>
        <begin position="419"/>
        <end position="439"/>
    </location>
</feature>
<dbReference type="RefSeq" id="WP_346756492.1">
    <property type="nucleotide sequence ID" value="NZ_JAUJEB010000001.1"/>
</dbReference>
<dbReference type="InterPro" id="IPR025857">
    <property type="entry name" value="MacB_PCD"/>
</dbReference>
<feature type="domain" description="ABC3 transporter permease C-terminal" evidence="7">
    <location>
        <begin position="664"/>
        <end position="777"/>
    </location>
</feature>